<dbReference type="Proteomes" id="UP000193827">
    <property type="component" value="Unassembled WGS sequence"/>
</dbReference>
<proteinExistence type="predicted"/>
<dbReference type="AlphaFoldDB" id="A0A1Y5SN71"/>
<feature type="transmembrane region" description="Helical" evidence="1">
    <location>
        <begin position="79"/>
        <end position="112"/>
    </location>
</feature>
<keyword evidence="1" id="KW-0472">Membrane</keyword>
<gene>
    <name evidence="2" type="primary">ybaN</name>
    <name evidence="2" type="ORF">PEL8287_02180</name>
</gene>
<organism evidence="2 3">
    <name type="scientific">Roseovarius litorisediminis</name>
    <dbReference type="NCBI Taxonomy" id="1312363"/>
    <lineage>
        <taxon>Bacteria</taxon>
        <taxon>Pseudomonadati</taxon>
        <taxon>Pseudomonadota</taxon>
        <taxon>Alphaproteobacteria</taxon>
        <taxon>Rhodobacterales</taxon>
        <taxon>Roseobacteraceae</taxon>
        <taxon>Roseovarius</taxon>
    </lineage>
</organism>
<dbReference type="GO" id="GO:0005886">
    <property type="term" value="C:plasma membrane"/>
    <property type="evidence" value="ECO:0007669"/>
    <property type="project" value="TreeGrafter"/>
</dbReference>
<dbReference type="RefSeq" id="WP_085892411.1">
    <property type="nucleotide sequence ID" value="NZ_FWFL01000005.1"/>
</dbReference>
<dbReference type="PANTHER" id="PTHR35813">
    <property type="entry name" value="INNER MEMBRANE PROTEIN YBAN"/>
    <property type="match status" value="1"/>
</dbReference>
<keyword evidence="3" id="KW-1185">Reference proteome</keyword>
<dbReference type="Pfam" id="PF04304">
    <property type="entry name" value="DUF454"/>
    <property type="match status" value="1"/>
</dbReference>
<sequence length="117" mass="12753">MRILWAAMGLICVGLGLAGVALPLLPTVPFMLLAAFCFARSSERLHNWLLSHPRFGPAIVDWQTNGSINPRVKRISTLSIAAVFGLSIALGLRPLIIFIQGVTLLCVLAFIWSRPNC</sequence>
<accession>A0A1Y5SN71</accession>
<keyword evidence="1" id="KW-1133">Transmembrane helix</keyword>
<evidence type="ECO:0000256" key="1">
    <source>
        <dbReference type="SAM" id="Phobius"/>
    </source>
</evidence>
<dbReference type="PANTHER" id="PTHR35813:SF1">
    <property type="entry name" value="INNER MEMBRANE PROTEIN YBAN"/>
    <property type="match status" value="1"/>
</dbReference>
<protein>
    <submittedName>
        <fullName evidence="2">Inner membrane protein YbaN</fullName>
    </submittedName>
</protein>
<dbReference type="EMBL" id="FWFL01000005">
    <property type="protein sequence ID" value="SLN43424.1"/>
    <property type="molecule type" value="Genomic_DNA"/>
</dbReference>
<name>A0A1Y5SN71_9RHOB</name>
<dbReference type="OrthoDB" id="9816293at2"/>
<evidence type="ECO:0000313" key="2">
    <source>
        <dbReference type="EMBL" id="SLN43424.1"/>
    </source>
</evidence>
<reference evidence="2 3" key="1">
    <citation type="submission" date="2017-03" db="EMBL/GenBank/DDBJ databases">
        <authorList>
            <person name="Afonso C.L."/>
            <person name="Miller P.J."/>
            <person name="Scott M.A."/>
            <person name="Spackman E."/>
            <person name="Goraichik I."/>
            <person name="Dimitrov K.M."/>
            <person name="Suarez D.L."/>
            <person name="Swayne D.E."/>
        </authorList>
    </citation>
    <scope>NUCLEOTIDE SEQUENCE [LARGE SCALE GENOMIC DNA]</scope>
    <source>
        <strain evidence="2 3">CECT 8287</strain>
    </source>
</reference>
<keyword evidence="1" id="KW-0812">Transmembrane</keyword>
<dbReference type="PIRSF" id="PIRSF016789">
    <property type="entry name" value="DUF454"/>
    <property type="match status" value="1"/>
</dbReference>
<dbReference type="InterPro" id="IPR007401">
    <property type="entry name" value="DUF454"/>
</dbReference>
<evidence type="ECO:0000313" key="3">
    <source>
        <dbReference type="Proteomes" id="UP000193827"/>
    </source>
</evidence>